<keyword evidence="2" id="KW-0808">Transferase</keyword>
<evidence type="ECO:0000313" key="4">
    <source>
        <dbReference type="EMBL" id="KAK9161861.1"/>
    </source>
</evidence>
<sequence>MALSVRILSTEMVRPSEPTPTGPLNLSVIDRVPLLRFNLRMLLVFKDGDETSVKSIREALSKALVPYYPLAGRLKQSSSSDVDDVDDDDDQDLRVFCTGEGAWFVEASADCTLDNVNYLDGSTFATHRILLPDSIPPADYQIAKGLQPILQMQEAPKIPAVPPPPLMPSYHIKPTSLDIAAHKLDHLKRELSNSIGKTCSTFEVLTASIWRSRTRAIINLNHSSSINVKLVFYAGASHILNPPPPQGFYGNCIFPITVSVSSEWLVEASLGEVVRVIKEAKRRLPSDFNKWIVHDHSKGDVDGDGGGDPFVVPMDYTTLCISDWTRLGVKDMDFGRGCPVHVVSAEVPEEIMSLQPFVLPCLPPKPKTGIRLAIWCVEESHLPSFLDQMNNLMESTSS</sequence>
<organism evidence="4 5">
    <name type="scientific">Stephania yunnanensis</name>
    <dbReference type="NCBI Taxonomy" id="152371"/>
    <lineage>
        <taxon>Eukaryota</taxon>
        <taxon>Viridiplantae</taxon>
        <taxon>Streptophyta</taxon>
        <taxon>Embryophyta</taxon>
        <taxon>Tracheophyta</taxon>
        <taxon>Spermatophyta</taxon>
        <taxon>Magnoliopsida</taxon>
        <taxon>Ranunculales</taxon>
        <taxon>Menispermaceae</taxon>
        <taxon>Menispermoideae</taxon>
        <taxon>Cissampelideae</taxon>
        <taxon>Stephania</taxon>
    </lineage>
</organism>
<dbReference type="InterPro" id="IPR050898">
    <property type="entry name" value="Plant_acyltransferase"/>
</dbReference>
<dbReference type="PANTHER" id="PTHR31147">
    <property type="entry name" value="ACYL TRANSFERASE 4"/>
    <property type="match status" value="1"/>
</dbReference>
<dbReference type="AlphaFoldDB" id="A0AAP0Q362"/>
<reference evidence="4 5" key="1">
    <citation type="submission" date="2024-01" db="EMBL/GenBank/DDBJ databases">
        <title>Genome assemblies of Stephania.</title>
        <authorList>
            <person name="Yang L."/>
        </authorList>
    </citation>
    <scope>NUCLEOTIDE SEQUENCE [LARGE SCALE GENOMIC DNA]</scope>
    <source>
        <strain evidence="4">YNDBR</strain>
        <tissue evidence="4">Leaf</tissue>
    </source>
</reference>
<dbReference type="Pfam" id="PF02458">
    <property type="entry name" value="Transferase"/>
    <property type="match status" value="2"/>
</dbReference>
<name>A0AAP0Q362_9MAGN</name>
<dbReference type="Gene3D" id="3.30.559.10">
    <property type="entry name" value="Chloramphenicol acetyltransferase-like domain"/>
    <property type="match status" value="2"/>
</dbReference>
<dbReference type="GO" id="GO:0016746">
    <property type="term" value="F:acyltransferase activity"/>
    <property type="evidence" value="ECO:0007669"/>
    <property type="project" value="UniProtKB-KW"/>
</dbReference>
<keyword evidence="3" id="KW-0012">Acyltransferase</keyword>
<accession>A0AAP0Q362</accession>
<dbReference type="InterPro" id="IPR023213">
    <property type="entry name" value="CAT-like_dom_sf"/>
</dbReference>
<dbReference type="Proteomes" id="UP001420932">
    <property type="component" value="Unassembled WGS sequence"/>
</dbReference>
<evidence type="ECO:0000256" key="1">
    <source>
        <dbReference type="ARBA" id="ARBA00009861"/>
    </source>
</evidence>
<evidence type="ECO:0000313" key="5">
    <source>
        <dbReference type="Proteomes" id="UP001420932"/>
    </source>
</evidence>
<proteinExistence type="inferred from homology"/>
<dbReference type="EMBL" id="JBBNAF010000003">
    <property type="protein sequence ID" value="KAK9161861.1"/>
    <property type="molecule type" value="Genomic_DNA"/>
</dbReference>
<evidence type="ECO:0000256" key="2">
    <source>
        <dbReference type="ARBA" id="ARBA00022679"/>
    </source>
</evidence>
<protein>
    <submittedName>
        <fullName evidence="4">Uncharacterized protein</fullName>
    </submittedName>
</protein>
<keyword evidence="5" id="KW-1185">Reference proteome</keyword>
<dbReference type="PANTHER" id="PTHR31147:SF1">
    <property type="entry name" value="ACYL TRANSFERASE 4"/>
    <property type="match status" value="1"/>
</dbReference>
<evidence type="ECO:0000256" key="3">
    <source>
        <dbReference type="ARBA" id="ARBA00023315"/>
    </source>
</evidence>
<comment type="caution">
    <text evidence="4">The sequence shown here is derived from an EMBL/GenBank/DDBJ whole genome shotgun (WGS) entry which is preliminary data.</text>
</comment>
<gene>
    <name evidence="4" type="ORF">Syun_008202</name>
</gene>
<comment type="similarity">
    <text evidence="1">Belongs to the plant acyltransferase family.</text>
</comment>